<dbReference type="GO" id="GO:0005506">
    <property type="term" value="F:iron ion binding"/>
    <property type="evidence" value="ECO:0007669"/>
    <property type="project" value="InterPro"/>
</dbReference>
<dbReference type="Pfam" id="PF00067">
    <property type="entry name" value="p450"/>
    <property type="match status" value="1"/>
</dbReference>
<name>A0A2H3E7I0_ARMGA</name>
<evidence type="ECO:0000256" key="5">
    <source>
        <dbReference type="ARBA" id="ARBA00023002"/>
    </source>
</evidence>
<dbReference type="Gene3D" id="1.10.630.10">
    <property type="entry name" value="Cytochrome P450"/>
    <property type="match status" value="1"/>
</dbReference>
<protein>
    <recommendedName>
        <fullName evidence="11">Cytochrome P450</fullName>
    </recommendedName>
</protein>
<dbReference type="OrthoDB" id="1055148at2759"/>
<dbReference type="EMBL" id="KZ293644">
    <property type="protein sequence ID" value="PBL03380.1"/>
    <property type="molecule type" value="Genomic_DNA"/>
</dbReference>
<dbReference type="OMA" id="WITYSKW"/>
<evidence type="ECO:0000256" key="6">
    <source>
        <dbReference type="ARBA" id="ARBA00023004"/>
    </source>
</evidence>
<dbReference type="InParanoid" id="A0A2H3E7I0"/>
<comment type="cofactor">
    <cofactor evidence="1">
        <name>heme</name>
        <dbReference type="ChEBI" id="CHEBI:30413"/>
    </cofactor>
</comment>
<dbReference type="PANTHER" id="PTHR46300:SF1">
    <property type="entry name" value="P450, PUTATIVE (EUROFUNG)-RELATED"/>
    <property type="match status" value="1"/>
</dbReference>
<dbReference type="GO" id="GO:0020037">
    <property type="term" value="F:heme binding"/>
    <property type="evidence" value="ECO:0007669"/>
    <property type="project" value="InterPro"/>
</dbReference>
<dbReference type="InterPro" id="IPR036396">
    <property type="entry name" value="Cyt_P450_sf"/>
</dbReference>
<keyword evidence="10" id="KW-1185">Reference proteome</keyword>
<evidence type="ECO:0008006" key="11">
    <source>
        <dbReference type="Google" id="ProtNLM"/>
    </source>
</evidence>
<accession>A0A2H3E7I0</accession>
<dbReference type="InterPro" id="IPR001128">
    <property type="entry name" value="Cyt_P450"/>
</dbReference>
<proteinExistence type="inferred from homology"/>
<comment type="similarity">
    <text evidence="2">Belongs to the cytochrome P450 family.</text>
</comment>
<dbReference type="AlphaFoldDB" id="A0A2H3E7I0"/>
<keyword evidence="8" id="KW-0472">Membrane</keyword>
<keyword evidence="4" id="KW-0479">Metal-binding</keyword>
<keyword evidence="7" id="KW-0503">Monooxygenase</keyword>
<reference evidence="10" key="1">
    <citation type="journal article" date="2017" name="Nat. Ecol. Evol.">
        <title>Genome expansion and lineage-specific genetic innovations in the forest pathogenic fungi Armillaria.</title>
        <authorList>
            <person name="Sipos G."/>
            <person name="Prasanna A.N."/>
            <person name="Walter M.C."/>
            <person name="O'Connor E."/>
            <person name="Balint B."/>
            <person name="Krizsan K."/>
            <person name="Kiss B."/>
            <person name="Hess J."/>
            <person name="Varga T."/>
            <person name="Slot J."/>
            <person name="Riley R."/>
            <person name="Boka B."/>
            <person name="Rigling D."/>
            <person name="Barry K."/>
            <person name="Lee J."/>
            <person name="Mihaltcheva S."/>
            <person name="LaButti K."/>
            <person name="Lipzen A."/>
            <person name="Waldron R."/>
            <person name="Moloney N.M."/>
            <person name="Sperisen C."/>
            <person name="Kredics L."/>
            <person name="Vagvoelgyi C."/>
            <person name="Patrignani A."/>
            <person name="Fitzpatrick D."/>
            <person name="Nagy I."/>
            <person name="Doyle S."/>
            <person name="Anderson J.B."/>
            <person name="Grigoriev I.V."/>
            <person name="Gueldener U."/>
            <person name="Muensterkoetter M."/>
            <person name="Nagy L.G."/>
        </authorList>
    </citation>
    <scope>NUCLEOTIDE SEQUENCE [LARGE SCALE GENOMIC DNA]</scope>
    <source>
        <strain evidence="10">Ar21-2</strain>
    </source>
</reference>
<evidence type="ECO:0000256" key="3">
    <source>
        <dbReference type="ARBA" id="ARBA00022617"/>
    </source>
</evidence>
<dbReference type="GO" id="GO:0016705">
    <property type="term" value="F:oxidoreductase activity, acting on paired donors, with incorporation or reduction of molecular oxygen"/>
    <property type="evidence" value="ECO:0007669"/>
    <property type="project" value="InterPro"/>
</dbReference>
<keyword evidence="3" id="KW-0349">Heme</keyword>
<dbReference type="STRING" id="47427.A0A2H3E7I0"/>
<dbReference type="GO" id="GO:0004497">
    <property type="term" value="F:monooxygenase activity"/>
    <property type="evidence" value="ECO:0007669"/>
    <property type="project" value="UniProtKB-KW"/>
</dbReference>
<evidence type="ECO:0000313" key="10">
    <source>
        <dbReference type="Proteomes" id="UP000217790"/>
    </source>
</evidence>
<dbReference type="SUPFAM" id="SSF48264">
    <property type="entry name" value="Cytochrome P450"/>
    <property type="match status" value="1"/>
</dbReference>
<evidence type="ECO:0000256" key="8">
    <source>
        <dbReference type="SAM" id="Phobius"/>
    </source>
</evidence>
<keyword evidence="8" id="KW-0812">Transmembrane</keyword>
<dbReference type="Proteomes" id="UP000217790">
    <property type="component" value="Unassembled WGS sequence"/>
</dbReference>
<organism evidence="9 10">
    <name type="scientific">Armillaria gallica</name>
    <name type="common">Bulbous honey fungus</name>
    <name type="synonym">Armillaria bulbosa</name>
    <dbReference type="NCBI Taxonomy" id="47427"/>
    <lineage>
        <taxon>Eukaryota</taxon>
        <taxon>Fungi</taxon>
        <taxon>Dikarya</taxon>
        <taxon>Basidiomycota</taxon>
        <taxon>Agaricomycotina</taxon>
        <taxon>Agaricomycetes</taxon>
        <taxon>Agaricomycetidae</taxon>
        <taxon>Agaricales</taxon>
        <taxon>Marasmiineae</taxon>
        <taxon>Physalacriaceae</taxon>
        <taxon>Armillaria</taxon>
    </lineage>
</organism>
<gene>
    <name evidence="9" type="ORF">ARMGADRAFT_1157500</name>
</gene>
<dbReference type="PANTHER" id="PTHR46300">
    <property type="entry name" value="P450, PUTATIVE (EUROFUNG)-RELATED-RELATED"/>
    <property type="match status" value="1"/>
</dbReference>
<evidence type="ECO:0000313" key="9">
    <source>
        <dbReference type="EMBL" id="PBL03380.1"/>
    </source>
</evidence>
<evidence type="ECO:0000256" key="1">
    <source>
        <dbReference type="ARBA" id="ARBA00001971"/>
    </source>
</evidence>
<keyword evidence="6" id="KW-0408">Iron</keyword>
<evidence type="ECO:0000256" key="4">
    <source>
        <dbReference type="ARBA" id="ARBA00022723"/>
    </source>
</evidence>
<evidence type="ECO:0000256" key="7">
    <source>
        <dbReference type="ARBA" id="ARBA00023033"/>
    </source>
</evidence>
<keyword evidence="5" id="KW-0560">Oxidoreductase</keyword>
<keyword evidence="8" id="KW-1133">Transmembrane helix</keyword>
<feature type="transmembrane region" description="Helical" evidence="8">
    <location>
        <begin position="6"/>
        <end position="23"/>
    </location>
</feature>
<evidence type="ECO:0000256" key="2">
    <source>
        <dbReference type="ARBA" id="ARBA00010617"/>
    </source>
</evidence>
<sequence length="105" mass="11642">MNDSLLPETLASGILLICYLFYLSRNRRRVPLPPGPKGFPLIGNLWDVPAEYPWVTYARWTATYGDVLYLDTPGNPTVVINSAQAADDLLEKRSGNYSDRPGKAG</sequence>
<dbReference type="InterPro" id="IPR050364">
    <property type="entry name" value="Cytochrome_P450_fung"/>
</dbReference>